<organism evidence="4 5">
    <name type="scientific">Pelagomonas calceolata</name>
    <dbReference type="NCBI Taxonomy" id="35677"/>
    <lineage>
        <taxon>Eukaryota</taxon>
        <taxon>Sar</taxon>
        <taxon>Stramenopiles</taxon>
        <taxon>Ochrophyta</taxon>
        <taxon>Pelagophyceae</taxon>
        <taxon>Pelagomonadales</taxon>
        <taxon>Pelagomonadaceae</taxon>
        <taxon>Pelagomonas</taxon>
    </lineage>
</organism>
<gene>
    <name evidence="4" type="ORF">PECAL_2P32600</name>
</gene>
<dbReference type="InterPro" id="IPR011992">
    <property type="entry name" value="EF-hand-dom_pair"/>
</dbReference>
<accession>A0A8J2SLZ8</accession>
<dbReference type="EMBL" id="CAKKNE010000002">
    <property type="protein sequence ID" value="CAH0370109.1"/>
    <property type="molecule type" value="Genomic_DNA"/>
</dbReference>
<feature type="transmembrane region" description="Helical" evidence="2">
    <location>
        <begin position="154"/>
        <end position="180"/>
    </location>
</feature>
<evidence type="ECO:0000259" key="3">
    <source>
        <dbReference type="PROSITE" id="PS50222"/>
    </source>
</evidence>
<proteinExistence type="predicted"/>
<dbReference type="SUPFAM" id="SSF47473">
    <property type="entry name" value="EF-hand"/>
    <property type="match status" value="1"/>
</dbReference>
<reference evidence="4" key="1">
    <citation type="submission" date="2021-11" db="EMBL/GenBank/DDBJ databases">
        <authorList>
            <consortium name="Genoscope - CEA"/>
            <person name="William W."/>
        </authorList>
    </citation>
    <scope>NUCLEOTIDE SEQUENCE</scope>
</reference>
<comment type="caution">
    <text evidence="4">The sequence shown here is derived from an EMBL/GenBank/DDBJ whole genome shotgun (WGS) entry which is preliminary data.</text>
</comment>
<name>A0A8J2SLZ8_9STRA</name>
<dbReference type="AlphaFoldDB" id="A0A8J2SLZ8"/>
<dbReference type="Proteomes" id="UP000789595">
    <property type="component" value="Unassembled WGS sequence"/>
</dbReference>
<feature type="transmembrane region" description="Helical" evidence="2">
    <location>
        <begin position="83"/>
        <end position="102"/>
    </location>
</feature>
<sequence>MQAAAKNLSSKPATTGSRAQHHMSIFDLNGDGKVDAEDFRIAAERAHLAGKEMSTFWYRAPIANLVYGLLDGDRPPSQENLKAVLNGYALVDALLLTIVMSMPMSMTFEEIELARLRFDGVVRFEFTDEIDYDRRYNDWEGVTGKSMVVGYARWTVAAAMLLALSLFAVFMVLGLCDLVLSEVHHLHRVNRAWWRWMRYVLVTIIIFTMLGSVASIYAFSYTIYFKWPDYYVEAHGRPNTWSPYGFGNCFVYVAILPLFIVVCLLSAATRSAFDAMQGDVDGDGKVDERDKALAASGYDDATAKVAPEK</sequence>
<keyword evidence="1" id="KW-0106">Calcium</keyword>
<feature type="domain" description="EF-hand" evidence="3">
    <location>
        <begin position="14"/>
        <end position="49"/>
    </location>
</feature>
<keyword evidence="2" id="KW-0812">Transmembrane</keyword>
<evidence type="ECO:0000256" key="2">
    <source>
        <dbReference type="SAM" id="Phobius"/>
    </source>
</evidence>
<evidence type="ECO:0000313" key="4">
    <source>
        <dbReference type="EMBL" id="CAH0370109.1"/>
    </source>
</evidence>
<dbReference type="InterPro" id="IPR018247">
    <property type="entry name" value="EF_Hand_1_Ca_BS"/>
</dbReference>
<evidence type="ECO:0000313" key="5">
    <source>
        <dbReference type="Proteomes" id="UP000789595"/>
    </source>
</evidence>
<keyword evidence="2" id="KW-1133">Transmembrane helix</keyword>
<keyword evidence="2" id="KW-0472">Membrane</keyword>
<keyword evidence="5" id="KW-1185">Reference proteome</keyword>
<dbReference type="GO" id="GO:0005509">
    <property type="term" value="F:calcium ion binding"/>
    <property type="evidence" value="ECO:0007669"/>
    <property type="project" value="InterPro"/>
</dbReference>
<feature type="transmembrane region" description="Helical" evidence="2">
    <location>
        <begin position="244"/>
        <end position="267"/>
    </location>
</feature>
<feature type="transmembrane region" description="Helical" evidence="2">
    <location>
        <begin position="200"/>
        <end position="224"/>
    </location>
</feature>
<dbReference type="InterPro" id="IPR002048">
    <property type="entry name" value="EF_hand_dom"/>
</dbReference>
<evidence type="ECO:0000256" key="1">
    <source>
        <dbReference type="ARBA" id="ARBA00022837"/>
    </source>
</evidence>
<dbReference type="PROSITE" id="PS00018">
    <property type="entry name" value="EF_HAND_1"/>
    <property type="match status" value="1"/>
</dbReference>
<protein>
    <recommendedName>
        <fullName evidence="3">EF-hand domain-containing protein</fullName>
    </recommendedName>
</protein>
<dbReference type="PROSITE" id="PS50222">
    <property type="entry name" value="EF_HAND_2"/>
    <property type="match status" value="1"/>
</dbReference>